<name>A0A5B7DLF6_PORTR</name>
<gene>
    <name evidence="1" type="ORF">E2C01_014961</name>
</gene>
<proteinExistence type="predicted"/>
<sequence length="89" mass="9949">MQIDIHKQPRREATERLANKLSNITRVSGPPELGAQITTVSLNHCKASLWPNYYKVLSQTSDQELGSLASSARLRSIQWWQFGAVGPKS</sequence>
<protein>
    <submittedName>
        <fullName evidence="1">Uncharacterized protein</fullName>
    </submittedName>
</protein>
<dbReference type="AlphaFoldDB" id="A0A5B7DLF6"/>
<comment type="caution">
    <text evidence="1">The sequence shown here is derived from an EMBL/GenBank/DDBJ whole genome shotgun (WGS) entry which is preliminary data.</text>
</comment>
<evidence type="ECO:0000313" key="2">
    <source>
        <dbReference type="Proteomes" id="UP000324222"/>
    </source>
</evidence>
<keyword evidence="2" id="KW-1185">Reference proteome</keyword>
<accession>A0A5B7DLF6</accession>
<dbReference type="Proteomes" id="UP000324222">
    <property type="component" value="Unassembled WGS sequence"/>
</dbReference>
<evidence type="ECO:0000313" key="1">
    <source>
        <dbReference type="EMBL" id="MPC21957.1"/>
    </source>
</evidence>
<dbReference type="EMBL" id="VSRR010001036">
    <property type="protein sequence ID" value="MPC21957.1"/>
    <property type="molecule type" value="Genomic_DNA"/>
</dbReference>
<reference evidence="1 2" key="1">
    <citation type="submission" date="2019-05" db="EMBL/GenBank/DDBJ databases">
        <title>Another draft genome of Portunus trituberculatus and its Hox gene families provides insights of decapod evolution.</title>
        <authorList>
            <person name="Jeong J.-H."/>
            <person name="Song I."/>
            <person name="Kim S."/>
            <person name="Choi T."/>
            <person name="Kim D."/>
            <person name="Ryu S."/>
            <person name="Kim W."/>
        </authorList>
    </citation>
    <scope>NUCLEOTIDE SEQUENCE [LARGE SCALE GENOMIC DNA]</scope>
    <source>
        <tissue evidence="1">Muscle</tissue>
    </source>
</reference>
<organism evidence="1 2">
    <name type="scientific">Portunus trituberculatus</name>
    <name type="common">Swimming crab</name>
    <name type="synonym">Neptunus trituberculatus</name>
    <dbReference type="NCBI Taxonomy" id="210409"/>
    <lineage>
        <taxon>Eukaryota</taxon>
        <taxon>Metazoa</taxon>
        <taxon>Ecdysozoa</taxon>
        <taxon>Arthropoda</taxon>
        <taxon>Crustacea</taxon>
        <taxon>Multicrustacea</taxon>
        <taxon>Malacostraca</taxon>
        <taxon>Eumalacostraca</taxon>
        <taxon>Eucarida</taxon>
        <taxon>Decapoda</taxon>
        <taxon>Pleocyemata</taxon>
        <taxon>Brachyura</taxon>
        <taxon>Eubrachyura</taxon>
        <taxon>Portunoidea</taxon>
        <taxon>Portunidae</taxon>
        <taxon>Portuninae</taxon>
        <taxon>Portunus</taxon>
    </lineage>
</organism>